<organism evidence="2 3">
    <name type="scientific">Caballeronia catudaia</name>
    <dbReference type="NCBI Taxonomy" id="1777136"/>
    <lineage>
        <taxon>Bacteria</taxon>
        <taxon>Pseudomonadati</taxon>
        <taxon>Pseudomonadota</taxon>
        <taxon>Betaproteobacteria</taxon>
        <taxon>Burkholderiales</taxon>
        <taxon>Burkholderiaceae</taxon>
        <taxon>Caballeronia</taxon>
    </lineage>
</organism>
<evidence type="ECO:0000313" key="3">
    <source>
        <dbReference type="Proteomes" id="UP000054870"/>
    </source>
</evidence>
<gene>
    <name evidence="2" type="ORF">AWB75_06190</name>
</gene>
<evidence type="ECO:0000313" key="2">
    <source>
        <dbReference type="EMBL" id="SAK89532.1"/>
    </source>
</evidence>
<feature type="region of interest" description="Disordered" evidence="1">
    <location>
        <begin position="1"/>
        <end position="59"/>
    </location>
</feature>
<name>A0A158D4F8_9BURK</name>
<dbReference type="RefSeq" id="WP_087087059.1">
    <property type="nucleotide sequence ID" value="NZ_FCOF02000049.1"/>
</dbReference>
<comment type="caution">
    <text evidence="2">The sequence shown here is derived from an EMBL/GenBank/DDBJ whole genome shotgun (WGS) entry which is preliminary data.</text>
</comment>
<accession>A0A158D4F8</accession>
<dbReference type="OrthoDB" id="9114744at2"/>
<dbReference type="AlphaFoldDB" id="A0A158D4F8"/>
<feature type="compositionally biased region" description="Basic and acidic residues" evidence="1">
    <location>
        <begin position="36"/>
        <end position="45"/>
    </location>
</feature>
<evidence type="ECO:0000256" key="1">
    <source>
        <dbReference type="SAM" id="MobiDB-lite"/>
    </source>
</evidence>
<proteinExistence type="predicted"/>
<feature type="compositionally biased region" description="Basic and acidic residues" evidence="1">
    <location>
        <begin position="7"/>
        <end position="18"/>
    </location>
</feature>
<reference evidence="2" key="1">
    <citation type="submission" date="2016-01" db="EMBL/GenBank/DDBJ databases">
        <authorList>
            <person name="Peeters C."/>
        </authorList>
    </citation>
    <scope>NUCLEOTIDE SEQUENCE [LARGE SCALE GENOMIC DNA]</scope>
    <source>
        <strain evidence="2">LMG 29318</strain>
    </source>
</reference>
<keyword evidence="3" id="KW-1185">Reference proteome</keyword>
<sequence>MPLKRGTSKETVSHNIKTEKKHGKSQKQSAAIALDQARKSGEKIPKKARGKRFAVAGNH</sequence>
<dbReference type="EMBL" id="FCOF02000049">
    <property type="protein sequence ID" value="SAK89532.1"/>
    <property type="molecule type" value="Genomic_DNA"/>
</dbReference>
<protein>
    <submittedName>
        <fullName evidence="2">Uncharacterized protein</fullName>
    </submittedName>
</protein>
<dbReference type="Proteomes" id="UP000054870">
    <property type="component" value="Unassembled WGS sequence"/>
</dbReference>